<name>A0AAD5LVV6_PARTN</name>
<evidence type="ECO:0000256" key="5">
    <source>
        <dbReference type="ARBA" id="ARBA00022801"/>
    </source>
</evidence>
<evidence type="ECO:0000256" key="3">
    <source>
        <dbReference type="ARBA" id="ARBA00022454"/>
    </source>
</evidence>
<comment type="similarity">
    <text evidence="2 12">Belongs to the PPP phosphatase family.</text>
</comment>
<dbReference type="AlphaFoldDB" id="A0AAD5LVV6"/>
<dbReference type="SMART" id="SM00156">
    <property type="entry name" value="PP2Ac"/>
    <property type="match status" value="1"/>
</dbReference>
<comment type="catalytic activity">
    <reaction evidence="9">
        <text>O-phospho-L-seryl-[protein] + H2O = L-seryl-[protein] + phosphate</text>
        <dbReference type="Rhea" id="RHEA:20629"/>
        <dbReference type="Rhea" id="RHEA-COMP:9863"/>
        <dbReference type="Rhea" id="RHEA-COMP:11604"/>
        <dbReference type="ChEBI" id="CHEBI:15377"/>
        <dbReference type="ChEBI" id="CHEBI:29999"/>
        <dbReference type="ChEBI" id="CHEBI:43474"/>
        <dbReference type="ChEBI" id="CHEBI:83421"/>
        <dbReference type="EC" id="3.1.3.16"/>
    </reaction>
</comment>
<evidence type="ECO:0000256" key="11">
    <source>
        <dbReference type="ARBA" id="ARBA00054219"/>
    </source>
</evidence>
<reference evidence="15" key="1">
    <citation type="submission" date="2021-06" db="EMBL/GenBank/DDBJ databases">
        <title>Parelaphostrongylus tenuis whole genome reference sequence.</title>
        <authorList>
            <person name="Garwood T.J."/>
            <person name="Larsen P.A."/>
            <person name="Fountain-Jones N.M."/>
            <person name="Garbe J.R."/>
            <person name="Macchietto M.G."/>
            <person name="Kania S.A."/>
            <person name="Gerhold R.W."/>
            <person name="Richards J.E."/>
            <person name="Wolf T.M."/>
        </authorList>
    </citation>
    <scope>NUCLEOTIDE SEQUENCE</scope>
    <source>
        <strain evidence="15">MNPRO001-30</strain>
        <tissue evidence="15">Meninges</tissue>
    </source>
</reference>
<dbReference type="Gene3D" id="3.60.21.10">
    <property type="match status" value="1"/>
</dbReference>
<dbReference type="Pfam" id="PF00149">
    <property type="entry name" value="Metallophos"/>
    <property type="match status" value="1"/>
</dbReference>
<evidence type="ECO:0000256" key="7">
    <source>
        <dbReference type="ARBA" id="ARBA00023211"/>
    </source>
</evidence>
<dbReference type="GO" id="GO:0000785">
    <property type="term" value="C:chromatin"/>
    <property type="evidence" value="ECO:0007669"/>
    <property type="project" value="UniProtKB-ARBA"/>
</dbReference>
<keyword evidence="7" id="KW-0464">Manganese</keyword>
<dbReference type="GO" id="GO:0005634">
    <property type="term" value="C:nucleus"/>
    <property type="evidence" value="ECO:0007669"/>
    <property type="project" value="TreeGrafter"/>
</dbReference>
<gene>
    <name evidence="15" type="primary">TOPP7</name>
    <name evidence="15" type="ORF">KIN20_000267</name>
</gene>
<keyword evidence="6" id="KW-0904">Protein phosphatase</keyword>
<feature type="region of interest" description="Disordered" evidence="13">
    <location>
        <begin position="303"/>
        <end position="325"/>
    </location>
</feature>
<evidence type="ECO:0000256" key="8">
    <source>
        <dbReference type="ARBA" id="ARBA00037818"/>
    </source>
</evidence>
<keyword evidence="16" id="KW-1185">Reference proteome</keyword>
<dbReference type="InterPro" id="IPR050341">
    <property type="entry name" value="PP1_catalytic_subunit"/>
</dbReference>
<proteinExistence type="inferred from homology"/>
<evidence type="ECO:0000256" key="9">
    <source>
        <dbReference type="ARBA" id="ARBA00047761"/>
    </source>
</evidence>
<dbReference type="GO" id="GO:0018991">
    <property type="term" value="P:egg-laying behavior"/>
    <property type="evidence" value="ECO:0007669"/>
    <property type="project" value="UniProtKB-ARBA"/>
</dbReference>
<sequence length="325" mass="37741">MTNERIVHLVDNLLAANDLSKPSLIYTTTEDLICEAVVQCTLILLEQNTMLEIEAPVAVCGDIHGQYPDLLRIFQRCGYPPSRSYLFLGDYVDRGRQQLEVITLLISYKILYPECFFILRGNHEDQRINEMYGFYEECKRRYSVRLYNFFQVLFDSLPLCSLISGRILAMHGGLSPELRSWSQVNALRRPLDPEDYPLAMDILWSDPDQHTRGWAKNDIRGVSYMFGPDVVKKFCREMNIDLIVRAHQMVQDGYEFFADRHLVTIFSAPRYCGEDDNNGAVMIVRENLECSFEILKAVDNKTRVRTTSKRRRRSKKAKKGRSRSN</sequence>
<protein>
    <recommendedName>
        <fullName evidence="12">Serine/threonine-protein phosphatase</fullName>
        <ecNumber evidence="12">3.1.3.16</ecNumber>
    </recommendedName>
</protein>
<dbReference type="GO" id="GO:0007060">
    <property type="term" value="P:male meiosis chromosome segregation"/>
    <property type="evidence" value="ECO:0007669"/>
    <property type="project" value="UniProtKB-ARBA"/>
</dbReference>
<comment type="catalytic activity">
    <reaction evidence="10 12">
        <text>O-phospho-L-threonyl-[protein] + H2O = L-threonyl-[protein] + phosphate</text>
        <dbReference type="Rhea" id="RHEA:47004"/>
        <dbReference type="Rhea" id="RHEA-COMP:11060"/>
        <dbReference type="Rhea" id="RHEA-COMP:11605"/>
        <dbReference type="ChEBI" id="CHEBI:15377"/>
        <dbReference type="ChEBI" id="CHEBI:30013"/>
        <dbReference type="ChEBI" id="CHEBI:43474"/>
        <dbReference type="ChEBI" id="CHEBI:61977"/>
        <dbReference type="EC" id="3.1.3.16"/>
    </reaction>
</comment>
<dbReference type="PANTHER" id="PTHR11668">
    <property type="entry name" value="SERINE/THREONINE PROTEIN PHOSPHATASE"/>
    <property type="match status" value="1"/>
</dbReference>
<evidence type="ECO:0000256" key="2">
    <source>
        <dbReference type="ARBA" id="ARBA00008294"/>
    </source>
</evidence>
<dbReference type="InterPro" id="IPR029052">
    <property type="entry name" value="Metallo-depent_PP-like"/>
</dbReference>
<keyword evidence="4" id="KW-0479">Metal-binding</keyword>
<dbReference type="GO" id="GO:0046872">
    <property type="term" value="F:metal ion binding"/>
    <property type="evidence" value="ECO:0007669"/>
    <property type="project" value="UniProtKB-KW"/>
</dbReference>
<dbReference type="InterPro" id="IPR004843">
    <property type="entry name" value="Calcineurin-like_PHP"/>
</dbReference>
<dbReference type="EC" id="3.1.3.16" evidence="12"/>
<accession>A0AAD5LVV6</accession>
<organism evidence="15 16">
    <name type="scientific">Parelaphostrongylus tenuis</name>
    <name type="common">Meningeal worm</name>
    <dbReference type="NCBI Taxonomy" id="148309"/>
    <lineage>
        <taxon>Eukaryota</taxon>
        <taxon>Metazoa</taxon>
        <taxon>Ecdysozoa</taxon>
        <taxon>Nematoda</taxon>
        <taxon>Chromadorea</taxon>
        <taxon>Rhabditida</taxon>
        <taxon>Rhabditina</taxon>
        <taxon>Rhabditomorpha</taxon>
        <taxon>Strongyloidea</taxon>
        <taxon>Metastrongylidae</taxon>
        <taxon>Parelaphostrongylus</taxon>
    </lineage>
</organism>
<evidence type="ECO:0000313" key="16">
    <source>
        <dbReference type="Proteomes" id="UP001196413"/>
    </source>
</evidence>
<evidence type="ECO:0000256" key="1">
    <source>
        <dbReference type="ARBA" id="ARBA00004286"/>
    </source>
</evidence>
<dbReference type="Proteomes" id="UP001196413">
    <property type="component" value="Unassembled WGS sequence"/>
</dbReference>
<dbReference type="GO" id="GO:0005737">
    <property type="term" value="C:cytoplasm"/>
    <property type="evidence" value="ECO:0007669"/>
    <property type="project" value="TreeGrafter"/>
</dbReference>
<dbReference type="InterPro" id="IPR006186">
    <property type="entry name" value="Ser/Thr-sp_prot-phosphatase"/>
</dbReference>
<dbReference type="PANTHER" id="PTHR11668:SF498">
    <property type="entry name" value="SERINE_THREONINE-PROTEIN PHOSPHATASE"/>
    <property type="match status" value="1"/>
</dbReference>
<keyword evidence="5 12" id="KW-0378">Hydrolase</keyword>
<evidence type="ECO:0000313" key="15">
    <source>
        <dbReference type="EMBL" id="KAJ1345678.1"/>
    </source>
</evidence>
<keyword evidence="3" id="KW-0158">Chromosome</keyword>
<dbReference type="GO" id="GO:0031272">
    <property type="term" value="P:regulation of pseudopodium assembly"/>
    <property type="evidence" value="ECO:0007669"/>
    <property type="project" value="UniProtKB-ARBA"/>
</dbReference>
<evidence type="ECO:0000259" key="14">
    <source>
        <dbReference type="PROSITE" id="PS00125"/>
    </source>
</evidence>
<evidence type="ECO:0000256" key="12">
    <source>
        <dbReference type="RuleBase" id="RU004273"/>
    </source>
</evidence>
<evidence type="ECO:0000256" key="10">
    <source>
        <dbReference type="ARBA" id="ARBA00048336"/>
    </source>
</evidence>
<dbReference type="GO" id="GO:0004722">
    <property type="term" value="F:protein serine/threonine phosphatase activity"/>
    <property type="evidence" value="ECO:0007669"/>
    <property type="project" value="UniProtKB-EC"/>
</dbReference>
<dbReference type="PROSITE" id="PS00125">
    <property type="entry name" value="SER_THR_PHOSPHATASE"/>
    <property type="match status" value="1"/>
</dbReference>
<dbReference type="GO" id="GO:0031143">
    <property type="term" value="C:pseudopodium"/>
    <property type="evidence" value="ECO:0007669"/>
    <property type="project" value="UniProtKB-SubCell"/>
</dbReference>
<comment type="function">
    <text evidence="11">Probable phosphatase which plays a redundant role with gsp-4 in spermatogenesis by regulating sister chromatid segregation during meiosis. In addition, involved in sperm motility by controlling the dynamic disassembly of major sperm proteins (MSP) in the spermatozoan pseudopodium.</text>
</comment>
<dbReference type="EMBL" id="JAHQIW010000051">
    <property type="protein sequence ID" value="KAJ1345678.1"/>
    <property type="molecule type" value="Genomic_DNA"/>
</dbReference>
<comment type="subcellular location">
    <subcellularLocation>
        <location evidence="8">Cell projection</location>
        <location evidence="8">Pseudopodium</location>
    </subcellularLocation>
    <subcellularLocation>
        <location evidence="1">Chromosome</location>
    </subcellularLocation>
</comment>
<comment type="caution">
    <text evidence="15">The sequence shown here is derived from an EMBL/GenBank/DDBJ whole genome shotgun (WGS) entry which is preliminary data.</text>
</comment>
<feature type="domain" description="Serine/threonine specific protein phosphatases" evidence="14">
    <location>
        <begin position="119"/>
        <end position="124"/>
    </location>
</feature>
<evidence type="ECO:0000256" key="6">
    <source>
        <dbReference type="ARBA" id="ARBA00022912"/>
    </source>
</evidence>
<dbReference type="GO" id="GO:0097723">
    <property type="term" value="P:amoeboid sperm motility"/>
    <property type="evidence" value="ECO:0007669"/>
    <property type="project" value="UniProtKB-ARBA"/>
</dbReference>
<dbReference type="FunFam" id="3.60.21.10:FF:000026">
    <property type="entry name" value="Serine/threonine-protein phosphatase"/>
    <property type="match status" value="1"/>
</dbReference>
<evidence type="ECO:0000256" key="4">
    <source>
        <dbReference type="ARBA" id="ARBA00022723"/>
    </source>
</evidence>
<evidence type="ECO:0000256" key="13">
    <source>
        <dbReference type="SAM" id="MobiDB-lite"/>
    </source>
</evidence>
<dbReference type="PRINTS" id="PR00114">
    <property type="entry name" value="STPHPHTASE"/>
</dbReference>
<dbReference type="SUPFAM" id="SSF56300">
    <property type="entry name" value="Metallo-dependent phosphatases"/>
    <property type="match status" value="1"/>
</dbReference>